<keyword evidence="1" id="KW-0378">Hydrolase</keyword>
<dbReference type="EMBL" id="JASSZA010000017">
    <property type="protein sequence ID" value="KAK2090577.1"/>
    <property type="molecule type" value="Genomic_DNA"/>
</dbReference>
<evidence type="ECO:0000313" key="3">
    <source>
        <dbReference type="EMBL" id="KAK2090577.1"/>
    </source>
</evidence>
<comment type="caution">
    <text evidence="3">The sequence shown here is derived from an EMBL/GenBank/DDBJ whole genome shotgun (WGS) entry which is preliminary data.</text>
</comment>
<dbReference type="PANTHER" id="PTHR10625">
    <property type="entry name" value="HISTONE DEACETYLASE HDAC1-RELATED"/>
    <property type="match status" value="1"/>
</dbReference>
<accession>A0ABQ9U2F4</accession>
<protein>
    <submittedName>
        <fullName evidence="3">Histone deacetylase 6</fullName>
    </submittedName>
</protein>
<evidence type="ECO:0000313" key="4">
    <source>
        <dbReference type="Proteomes" id="UP001266305"/>
    </source>
</evidence>
<sequence length="222" mass="24848">MKKVGQAIKDDLIMGLQGMDLNLEAEALAGTGLVLDEQLNEFHCLWDDSFPEGPEWLHTIKKQLIQEGILGFCVSFQAWFAEKEEYMNEGELRVLADMNDSVHLHLKSYSCACLASGSVLRLVDVVLGAEIQNGMAITRPPGHHAQQSLTDGYCMFNHVAVEARYAQQKHCIWRVLIVDWDVHHSQGIQFTFDQDLPLLACRGTTTPAQKESEAAQWPPRGS</sequence>
<evidence type="ECO:0000256" key="1">
    <source>
        <dbReference type="ARBA" id="ARBA00022801"/>
    </source>
</evidence>
<dbReference type="InterPro" id="IPR023696">
    <property type="entry name" value="Ureohydrolase_dom_sf"/>
</dbReference>
<gene>
    <name evidence="3" type="primary">HDAC6_2</name>
    <name evidence="3" type="ORF">P7K49_031834</name>
</gene>
<dbReference type="PRINTS" id="PR01270">
    <property type="entry name" value="HDASUPER"/>
</dbReference>
<feature type="domain" description="Histone deacetylase" evidence="2">
    <location>
        <begin position="93"/>
        <end position="195"/>
    </location>
</feature>
<keyword evidence="4" id="KW-1185">Reference proteome</keyword>
<proteinExistence type="predicted"/>
<dbReference type="SUPFAM" id="SSF52768">
    <property type="entry name" value="Arginase/deacetylase"/>
    <property type="match status" value="1"/>
</dbReference>
<dbReference type="PANTHER" id="PTHR10625:SF21">
    <property type="entry name" value="HISTONE DEACETYLASE 6"/>
    <property type="match status" value="1"/>
</dbReference>
<dbReference type="InterPro" id="IPR000286">
    <property type="entry name" value="HDACs"/>
</dbReference>
<organism evidence="3 4">
    <name type="scientific">Saguinus oedipus</name>
    <name type="common">Cotton-top tamarin</name>
    <name type="synonym">Oedipomidas oedipus</name>
    <dbReference type="NCBI Taxonomy" id="9490"/>
    <lineage>
        <taxon>Eukaryota</taxon>
        <taxon>Metazoa</taxon>
        <taxon>Chordata</taxon>
        <taxon>Craniata</taxon>
        <taxon>Vertebrata</taxon>
        <taxon>Euteleostomi</taxon>
        <taxon>Mammalia</taxon>
        <taxon>Eutheria</taxon>
        <taxon>Euarchontoglires</taxon>
        <taxon>Primates</taxon>
        <taxon>Haplorrhini</taxon>
        <taxon>Platyrrhini</taxon>
        <taxon>Cebidae</taxon>
        <taxon>Callitrichinae</taxon>
        <taxon>Saguinus</taxon>
    </lineage>
</organism>
<evidence type="ECO:0000259" key="2">
    <source>
        <dbReference type="Pfam" id="PF00850"/>
    </source>
</evidence>
<dbReference type="InterPro" id="IPR023801">
    <property type="entry name" value="His_deacetylse_dom"/>
</dbReference>
<dbReference type="Pfam" id="PF00850">
    <property type="entry name" value="Hist_deacetyl"/>
    <property type="match status" value="1"/>
</dbReference>
<name>A0ABQ9U2F4_SAGOE</name>
<reference evidence="3 4" key="1">
    <citation type="submission" date="2023-05" db="EMBL/GenBank/DDBJ databases">
        <title>B98-5 Cell Line De Novo Hybrid Assembly: An Optical Mapping Approach.</title>
        <authorList>
            <person name="Kananen K."/>
            <person name="Auerbach J.A."/>
            <person name="Kautto E."/>
            <person name="Blachly J.S."/>
        </authorList>
    </citation>
    <scope>NUCLEOTIDE SEQUENCE [LARGE SCALE GENOMIC DNA]</scope>
    <source>
        <strain evidence="3">B95-8</strain>
        <tissue evidence="3">Cell line</tissue>
    </source>
</reference>
<dbReference type="InterPro" id="IPR037138">
    <property type="entry name" value="His_deacetylse_dom_sf"/>
</dbReference>
<dbReference type="Gene3D" id="3.40.800.20">
    <property type="entry name" value="Histone deacetylase domain"/>
    <property type="match status" value="1"/>
</dbReference>
<dbReference type="Proteomes" id="UP001266305">
    <property type="component" value="Unassembled WGS sequence"/>
</dbReference>